<dbReference type="Proteomes" id="UP000008068">
    <property type="component" value="Unassembled WGS sequence"/>
</dbReference>
<dbReference type="OMA" id="TFEWKYL"/>
<organism evidence="2">
    <name type="scientific">Caenorhabditis brenneri</name>
    <name type="common">Nematode worm</name>
    <dbReference type="NCBI Taxonomy" id="135651"/>
    <lineage>
        <taxon>Eukaryota</taxon>
        <taxon>Metazoa</taxon>
        <taxon>Ecdysozoa</taxon>
        <taxon>Nematoda</taxon>
        <taxon>Chromadorea</taxon>
        <taxon>Rhabditida</taxon>
        <taxon>Rhabditina</taxon>
        <taxon>Rhabditomorpha</taxon>
        <taxon>Rhabditoidea</taxon>
        <taxon>Rhabditidae</taxon>
        <taxon>Peloderinae</taxon>
        <taxon>Caenorhabditis</taxon>
    </lineage>
</organism>
<evidence type="ECO:0000313" key="1">
    <source>
        <dbReference type="EMBL" id="EGT50390.1"/>
    </source>
</evidence>
<sequence>MAHLKTEGVLVKSVHFQGEPPVDFDPMSSSFSIDLTPLTAYSLNKRKRWEIEANTGVKMLEDVRQFHKNIPDEIVFLKRVNLTTFEWKYLDYVHFPREFLINSLHSIKKSSDEEDPVYKYSKLHTIFGQTYSHFLDQNRKPEKSVSEHPKSDSTIVAYNFIRAPKNYMRLGEQNFVASNYGARWPYYAYEKRKQNWKEFETDIKHAIRNQHNDEWYNDSIENENMEETDGFDQNEISKYYDLYNHIKDDFVFVKRFKKGL</sequence>
<reference evidence="2" key="1">
    <citation type="submission" date="2011-07" db="EMBL/GenBank/DDBJ databases">
        <authorList>
            <consortium name="Caenorhabditis brenneri Sequencing and Analysis Consortium"/>
            <person name="Wilson R.K."/>
        </authorList>
    </citation>
    <scope>NUCLEOTIDE SEQUENCE [LARGE SCALE GENOMIC DNA]</scope>
    <source>
        <strain evidence="2">PB2801</strain>
    </source>
</reference>
<gene>
    <name evidence="1" type="ORF">CAEBREN_25122</name>
</gene>
<dbReference type="OrthoDB" id="5843284at2759"/>
<name>G0N209_CAEBE</name>
<dbReference type="InParanoid" id="G0N209"/>
<evidence type="ECO:0000313" key="2">
    <source>
        <dbReference type="Proteomes" id="UP000008068"/>
    </source>
</evidence>
<accession>G0N209</accession>
<dbReference type="eggNOG" id="ENOG502THHQ">
    <property type="taxonomic scope" value="Eukaryota"/>
</dbReference>
<keyword evidence="2" id="KW-1185">Reference proteome</keyword>
<dbReference type="EMBL" id="GL379828">
    <property type="protein sequence ID" value="EGT50390.1"/>
    <property type="molecule type" value="Genomic_DNA"/>
</dbReference>
<proteinExistence type="predicted"/>
<dbReference type="AlphaFoldDB" id="G0N209"/>
<dbReference type="HOGENOM" id="CLU_076183_0_0_1"/>
<protein>
    <submittedName>
        <fullName evidence="1">Uncharacterized protein</fullName>
    </submittedName>
</protein>